<comment type="caution">
    <text evidence="2">The sequence shown here is derived from an EMBL/GenBank/DDBJ whole genome shotgun (WGS) entry which is preliminary data.</text>
</comment>
<dbReference type="AlphaFoldDB" id="A0A7C8MDI3"/>
<dbReference type="EMBL" id="JAADJZ010000001">
    <property type="protein sequence ID" value="KAF2877800.1"/>
    <property type="molecule type" value="Genomic_DNA"/>
</dbReference>
<proteinExistence type="predicted"/>
<feature type="domain" description="Integrase zinc-binding" evidence="1">
    <location>
        <begin position="99"/>
        <end position="148"/>
    </location>
</feature>
<reference evidence="2 3" key="1">
    <citation type="submission" date="2020-01" db="EMBL/GenBank/DDBJ databases">
        <authorList>
            <consortium name="DOE Joint Genome Institute"/>
            <person name="Haridas S."/>
            <person name="Albert R."/>
            <person name="Binder M."/>
            <person name="Bloem J."/>
            <person name="Labutti K."/>
            <person name="Salamov A."/>
            <person name="Andreopoulos B."/>
            <person name="Baker S.E."/>
            <person name="Barry K."/>
            <person name="Bills G."/>
            <person name="Bluhm B.H."/>
            <person name="Cannon C."/>
            <person name="Castanera R."/>
            <person name="Culley D.E."/>
            <person name="Daum C."/>
            <person name="Ezra D."/>
            <person name="Gonzalez J.B."/>
            <person name="Henrissat B."/>
            <person name="Kuo A."/>
            <person name="Liang C."/>
            <person name="Lipzen A."/>
            <person name="Lutzoni F."/>
            <person name="Magnuson J."/>
            <person name="Mondo S."/>
            <person name="Nolan M."/>
            <person name="Ohm R."/>
            <person name="Pangilinan J."/>
            <person name="Park H.-J.H."/>
            <person name="Ramirez L."/>
            <person name="Alfaro M."/>
            <person name="Sun H."/>
            <person name="Tritt A."/>
            <person name="Yoshinaga Y."/>
            <person name="Zwiers L.-H.L."/>
            <person name="Turgeon B.G."/>
            <person name="Goodwin S.B."/>
            <person name="Spatafora J.W."/>
            <person name="Crous P.W."/>
            <person name="Grigoriev I.V."/>
        </authorList>
    </citation>
    <scope>NUCLEOTIDE SEQUENCE [LARGE SCALE GENOMIC DNA]</scope>
    <source>
        <strain evidence="2 3">CBS 611.86</strain>
    </source>
</reference>
<accession>A0A7C8MDI3</accession>
<dbReference type="Pfam" id="PF17921">
    <property type="entry name" value="Integrase_H2C2"/>
    <property type="match status" value="1"/>
</dbReference>
<dbReference type="Gene3D" id="1.10.340.70">
    <property type="match status" value="1"/>
</dbReference>
<organism evidence="2 3">
    <name type="scientific">Massariosphaeria phaeospora</name>
    <dbReference type="NCBI Taxonomy" id="100035"/>
    <lineage>
        <taxon>Eukaryota</taxon>
        <taxon>Fungi</taxon>
        <taxon>Dikarya</taxon>
        <taxon>Ascomycota</taxon>
        <taxon>Pezizomycotina</taxon>
        <taxon>Dothideomycetes</taxon>
        <taxon>Pleosporomycetidae</taxon>
        <taxon>Pleosporales</taxon>
        <taxon>Pleosporales incertae sedis</taxon>
        <taxon>Massariosphaeria</taxon>
    </lineage>
</organism>
<sequence length="198" mass="22598">MPENVEMDAALRHHSVVFSQSTKSDFLQYTYEHPSERRVSHVEKNSLIEWLTNPDRRPSSQKEYSRRNYAQRTFSWNDKAQKLLAITKNGGQYRAVVTEDTIADVVELVHNNNGHAGWDATWKDINTSYYGILRADVAFLLKRCQVCANDPRKRSKGPLAVSQALQSVDQSALSFLSFDEFFSTSTLEGLENEDHPSV</sequence>
<protein>
    <recommendedName>
        <fullName evidence="1">Integrase zinc-binding domain-containing protein</fullName>
    </recommendedName>
</protein>
<evidence type="ECO:0000259" key="1">
    <source>
        <dbReference type="Pfam" id="PF17921"/>
    </source>
</evidence>
<evidence type="ECO:0000313" key="3">
    <source>
        <dbReference type="Proteomes" id="UP000481861"/>
    </source>
</evidence>
<dbReference type="InterPro" id="IPR041588">
    <property type="entry name" value="Integrase_H2C2"/>
</dbReference>
<dbReference type="OrthoDB" id="4955652at2759"/>
<evidence type="ECO:0000313" key="2">
    <source>
        <dbReference type="EMBL" id="KAF2877800.1"/>
    </source>
</evidence>
<name>A0A7C8MDI3_9PLEO</name>
<dbReference type="Proteomes" id="UP000481861">
    <property type="component" value="Unassembled WGS sequence"/>
</dbReference>
<keyword evidence="3" id="KW-1185">Reference proteome</keyword>
<gene>
    <name evidence="2" type="ORF">BDV95DRAFT_600502</name>
</gene>